<feature type="coiled-coil region" evidence="1">
    <location>
        <begin position="77"/>
        <end position="104"/>
    </location>
</feature>
<proteinExistence type="predicted"/>
<comment type="caution">
    <text evidence="2">The sequence shown here is derived from an EMBL/GenBank/DDBJ whole genome shotgun (WGS) entry which is preliminary data.</text>
</comment>
<accession>A0A505CT76</accession>
<sequence length="139" mass="16254">MERKFSSIQIQKIITLINNWSETKITWDEICKASSKILGRKPTRQALCAHSEISGAYLLKKKKLKKLSHNFKMPVSIKIATMTIENLRDEVQRLKKENENLCYLFSVMQYNARLHGLSKEDHLAPIPTINRRRNDCKRV</sequence>
<dbReference type="AlphaFoldDB" id="A0A505CT76"/>
<dbReference type="EMBL" id="VFRH01000007">
    <property type="protein sequence ID" value="TPQ12982.1"/>
    <property type="molecule type" value="Genomic_DNA"/>
</dbReference>
<evidence type="ECO:0000256" key="1">
    <source>
        <dbReference type="SAM" id="Coils"/>
    </source>
</evidence>
<evidence type="ECO:0000313" key="2">
    <source>
        <dbReference type="EMBL" id="TPQ12982.1"/>
    </source>
</evidence>
<protein>
    <submittedName>
        <fullName evidence="2">Uncharacterized protein</fullName>
    </submittedName>
</protein>
<evidence type="ECO:0000313" key="3">
    <source>
        <dbReference type="Proteomes" id="UP000320106"/>
    </source>
</evidence>
<reference evidence="2 3" key="1">
    <citation type="submission" date="2019-06" db="EMBL/GenBank/DDBJ databases">
        <title>Comparative genome anaysis of Salmonella and Staphylococcus aureus isolated from China.</title>
        <authorList>
            <person name="Li L."/>
        </authorList>
    </citation>
    <scope>NUCLEOTIDE SEQUENCE [LARGE SCALE GENOMIC DNA]</scope>
    <source>
        <strain evidence="2 3">GSJ/2016-Sal.-012</strain>
    </source>
</reference>
<keyword evidence="1" id="KW-0175">Coiled coil</keyword>
<organism evidence="2 3">
    <name type="scientific">Salmonella enterica</name>
    <name type="common">Salmonella choleraesuis</name>
    <dbReference type="NCBI Taxonomy" id="28901"/>
    <lineage>
        <taxon>Bacteria</taxon>
        <taxon>Pseudomonadati</taxon>
        <taxon>Pseudomonadota</taxon>
        <taxon>Gammaproteobacteria</taxon>
        <taxon>Enterobacterales</taxon>
        <taxon>Enterobacteriaceae</taxon>
        <taxon>Salmonella</taxon>
    </lineage>
</organism>
<gene>
    <name evidence="2" type="ORF">FJR63_10215</name>
</gene>
<name>A0A505CT76_SALER</name>
<dbReference type="RefSeq" id="WP_063390994.1">
    <property type="nucleotide sequence ID" value="NZ_VFRH01000007.1"/>
</dbReference>
<dbReference type="Proteomes" id="UP000320106">
    <property type="component" value="Unassembled WGS sequence"/>
</dbReference>